<gene>
    <name evidence="1" type="ORF">XENORESO_002948</name>
</gene>
<protein>
    <recommendedName>
        <fullName evidence="3">Death ligand signal enhancer</fullName>
    </recommendedName>
</protein>
<dbReference type="PANTHER" id="PTHR45011:SF1">
    <property type="entry name" value="DAP3-BINDING CELL DEATH ENHANCER 1"/>
    <property type="match status" value="1"/>
</dbReference>
<dbReference type="PANTHER" id="PTHR45011">
    <property type="entry name" value="DAP3-BINDING CELL DEATH ENHANCER 1"/>
    <property type="match status" value="1"/>
</dbReference>
<dbReference type="InterPro" id="IPR011990">
    <property type="entry name" value="TPR-like_helical_dom_sf"/>
</dbReference>
<evidence type="ECO:0000313" key="1">
    <source>
        <dbReference type="EMBL" id="MEQ2271350.1"/>
    </source>
</evidence>
<dbReference type="InterPro" id="IPR006597">
    <property type="entry name" value="Sel1-like"/>
</dbReference>
<reference evidence="1 2" key="1">
    <citation type="submission" date="2021-06" db="EMBL/GenBank/DDBJ databases">
        <authorList>
            <person name="Palmer J.M."/>
        </authorList>
    </citation>
    <scope>NUCLEOTIDE SEQUENCE [LARGE SCALE GENOMIC DNA]</scope>
    <source>
        <strain evidence="1 2">XR_2019</strain>
        <tissue evidence="1">Muscle</tissue>
    </source>
</reference>
<evidence type="ECO:0008006" key="3">
    <source>
        <dbReference type="Google" id="ProtNLM"/>
    </source>
</evidence>
<accession>A0ABV0WPD1</accession>
<dbReference type="Proteomes" id="UP001444071">
    <property type="component" value="Unassembled WGS sequence"/>
</dbReference>
<dbReference type="SMART" id="SM00671">
    <property type="entry name" value="SEL1"/>
    <property type="match status" value="1"/>
</dbReference>
<dbReference type="Gene3D" id="1.25.40.10">
    <property type="entry name" value="Tetratricopeptide repeat domain"/>
    <property type="match status" value="1"/>
</dbReference>
<keyword evidence="2" id="KW-1185">Reference proteome</keyword>
<comment type="caution">
    <text evidence="1">The sequence shown here is derived from an EMBL/GenBank/DDBJ whole genome shotgun (WGS) entry which is preliminary data.</text>
</comment>
<organism evidence="1 2">
    <name type="scientific">Xenotaenia resolanae</name>
    <dbReference type="NCBI Taxonomy" id="208358"/>
    <lineage>
        <taxon>Eukaryota</taxon>
        <taxon>Metazoa</taxon>
        <taxon>Chordata</taxon>
        <taxon>Craniata</taxon>
        <taxon>Vertebrata</taxon>
        <taxon>Euteleostomi</taxon>
        <taxon>Actinopterygii</taxon>
        <taxon>Neopterygii</taxon>
        <taxon>Teleostei</taxon>
        <taxon>Neoteleostei</taxon>
        <taxon>Acanthomorphata</taxon>
        <taxon>Ovalentaria</taxon>
        <taxon>Atherinomorphae</taxon>
        <taxon>Cyprinodontiformes</taxon>
        <taxon>Goodeidae</taxon>
        <taxon>Xenotaenia</taxon>
    </lineage>
</organism>
<sequence>DNSALFLLGHCYENGIGVQQNLKTAIEFYKRAAQAGNKQAESLLTPPDNSHKDIVMRSIRSAPCFSSVDSWLQPLSSLASRVQSSSAALPLLPHSWSTGSLCAPPSLSSTPLHLQPPGTERGVCQWTVGIG</sequence>
<dbReference type="EMBL" id="JAHRIM010061555">
    <property type="protein sequence ID" value="MEQ2271350.1"/>
    <property type="molecule type" value="Genomic_DNA"/>
</dbReference>
<feature type="non-terminal residue" evidence="1">
    <location>
        <position position="1"/>
    </location>
</feature>
<evidence type="ECO:0000313" key="2">
    <source>
        <dbReference type="Proteomes" id="UP001444071"/>
    </source>
</evidence>
<proteinExistence type="predicted"/>
<dbReference type="Pfam" id="PF08238">
    <property type="entry name" value="Sel1"/>
    <property type="match status" value="1"/>
</dbReference>
<dbReference type="SUPFAM" id="SSF81901">
    <property type="entry name" value="HCP-like"/>
    <property type="match status" value="1"/>
</dbReference>
<name>A0ABV0WPD1_9TELE</name>
<dbReference type="InterPro" id="IPR052748">
    <property type="entry name" value="ISR_Activator"/>
</dbReference>